<evidence type="ECO:0000256" key="2">
    <source>
        <dbReference type="ARBA" id="ARBA00022475"/>
    </source>
</evidence>
<dbReference type="InterPro" id="IPR001611">
    <property type="entry name" value="Leu-rich_rpt"/>
</dbReference>
<keyword evidence="8" id="KW-1133">Transmembrane helix</keyword>
<evidence type="ECO:0000313" key="11">
    <source>
        <dbReference type="Proteomes" id="UP001186944"/>
    </source>
</evidence>
<dbReference type="GO" id="GO:0008270">
    <property type="term" value="F:zinc ion binding"/>
    <property type="evidence" value="ECO:0007669"/>
    <property type="project" value="InterPro"/>
</dbReference>
<dbReference type="GO" id="GO:0009755">
    <property type="term" value="P:hormone-mediated signaling pathway"/>
    <property type="evidence" value="ECO:0007669"/>
    <property type="project" value="TreeGrafter"/>
</dbReference>
<dbReference type="SUPFAM" id="SSF55846">
    <property type="entry name" value="N-acetylmuramoyl-L-alanine amidase-like"/>
    <property type="match status" value="1"/>
</dbReference>
<dbReference type="AlphaFoldDB" id="A0AA88YU92"/>
<dbReference type="PROSITE" id="PS51450">
    <property type="entry name" value="LRR"/>
    <property type="match status" value="5"/>
</dbReference>
<reference evidence="10" key="1">
    <citation type="submission" date="2019-08" db="EMBL/GenBank/DDBJ databases">
        <title>The improved chromosome-level genome for the pearl oyster Pinctada fucata martensii using PacBio sequencing and Hi-C.</title>
        <authorList>
            <person name="Zheng Z."/>
        </authorList>
    </citation>
    <scope>NUCLEOTIDE SEQUENCE</scope>
    <source>
        <strain evidence="10">ZZ-2019</strain>
        <tissue evidence="10">Adductor muscle</tissue>
    </source>
</reference>
<dbReference type="InterPro" id="IPR003591">
    <property type="entry name" value="Leu-rich_rpt_typical-subtyp"/>
</dbReference>
<comment type="subcellular location">
    <subcellularLocation>
        <location evidence="1">Cell membrane</location>
        <topology evidence="1">Multi-pass membrane protein</topology>
    </subcellularLocation>
</comment>
<sequence length="635" mass="72458">MSALKIIDLGWNHIDSIQEKSFRTLVRLRILNLSFNKLRTLPATVFNNLISLHTLSLQGNRFQDLPGLLFKDLLGLTTLDISKNNLKFLRNDLFEGLISLKNLDLRDNNIEAYETLFDSCPTCKFLFCIQELNLTGNAISDISFIINCTFLIKLDISFNSISSFGNRPYHSTYLKEMYIHHNSLTAIKTSVFKGMRTLTFIDLSWNRIAFIEKNSFHTLDRLRVLDLSSNRLHFLHSSVFHNLKRLQHLSLSQNVLEDLPSLLFKDLAQLVTLDLSCNNIRSIKNELFDGLLSLKELDLSGNLIDANERMFDRLVVLHYMKVEDFSLCCARPKSLSSSNCKAPLTIISSCSNLIGSGFLGVYVWVIAVVLFFGNSSILLSTIKARASRTKMCPLLDIAIAEIFLSLYLFIIAVKDVESRGHYGFEDKNWRKSALCDIADVFYSVSLEASTLVPLILLLEKRLSRELREWNDIGYTFMIDDGGNIYETTGWGIKSIHSHDFNARAYAVSFMGTFTSEVPTEKAIKSLENLAQCGVDNGWLANDYKYLGHRDVRPISLSNKDCPGFKFYVEMNKWDRFSHLAILPSWSNRDDKQCRDAKGLCYDIKVYPECINGTYHEKNDIKCTGHTQRKCCVLNN</sequence>
<dbReference type="GO" id="GO:0007189">
    <property type="term" value="P:adenylate cyclase-activating G protein-coupled receptor signaling pathway"/>
    <property type="evidence" value="ECO:0007669"/>
    <property type="project" value="TreeGrafter"/>
</dbReference>
<evidence type="ECO:0000256" key="4">
    <source>
        <dbReference type="ARBA" id="ARBA00022737"/>
    </source>
</evidence>
<evidence type="ECO:0000256" key="7">
    <source>
        <dbReference type="ARBA" id="ARBA00023224"/>
    </source>
</evidence>
<dbReference type="GO" id="GO:0008528">
    <property type="term" value="F:G protein-coupled peptide receptor activity"/>
    <property type="evidence" value="ECO:0007669"/>
    <property type="project" value="TreeGrafter"/>
</dbReference>
<evidence type="ECO:0000259" key="9">
    <source>
        <dbReference type="SMART" id="SM00701"/>
    </source>
</evidence>
<dbReference type="InterPro" id="IPR002502">
    <property type="entry name" value="Amidase_domain"/>
</dbReference>
<dbReference type="PANTHER" id="PTHR24372:SF77">
    <property type="entry name" value="G-PROTEIN COUPLED RECEPTORS FAMILY 1 PROFILE DOMAIN-CONTAINING PROTEIN"/>
    <property type="match status" value="1"/>
</dbReference>
<evidence type="ECO:0000256" key="1">
    <source>
        <dbReference type="ARBA" id="ARBA00004651"/>
    </source>
</evidence>
<keyword evidence="11" id="KW-1185">Reference proteome</keyword>
<dbReference type="FunFam" id="3.80.10.10:FF:001164">
    <property type="entry name" value="GH01279p"/>
    <property type="match status" value="1"/>
</dbReference>
<keyword evidence="3" id="KW-0433">Leucine-rich repeat</keyword>
<dbReference type="Pfam" id="PF01510">
    <property type="entry name" value="Amidase_2"/>
    <property type="match status" value="1"/>
</dbReference>
<dbReference type="Pfam" id="PF00560">
    <property type="entry name" value="LRR_1"/>
    <property type="match status" value="1"/>
</dbReference>
<keyword evidence="7" id="KW-0807">Transducer</keyword>
<dbReference type="Proteomes" id="UP001186944">
    <property type="component" value="Unassembled WGS sequence"/>
</dbReference>
<dbReference type="Gene3D" id="1.20.1070.10">
    <property type="entry name" value="Rhodopsin 7-helix transmembrane proteins"/>
    <property type="match status" value="1"/>
</dbReference>
<dbReference type="PRINTS" id="PR00019">
    <property type="entry name" value="LEURICHRPT"/>
</dbReference>
<evidence type="ECO:0000256" key="8">
    <source>
        <dbReference type="SAM" id="Phobius"/>
    </source>
</evidence>
<keyword evidence="5" id="KW-0297">G-protein coupled receptor</keyword>
<proteinExistence type="predicted"/>
<dbReference type="SUPFAM" id="SSF52058">
    <property type="entry name" value="L domain-like"/>
    <property type="match status" value="1"/>
</dbReference>
<keyword evidence="4" id="KW-0677">Repeat</keyword>
<evidence type="ECO:0000313" key="10">
    <source>
        <dbReference type="EMBL" id="KAK3105642.1"/>
    </source>
</evidence>
<dbReference type="SMART" id="SM00369">
    <property type="entry name" value="LRR_TYP"/>
    <property type="match status" value="11"/>
</dbReference>
<keyword evidence="2" id="KW-1003">Cell membrane</keyword>
<dbReference type="CDD" id="cd06583">
    <property type="entry name" value="PGRP"/>
    <property type="match status" value="1"/>
</dbReference>
<keyword evidence="8" id="KW-0472">Membrane</keyword>
<dbReference type="GO" id="GO:0009253">
    <property type="term" value="P:peptidoglycan catabolic process"/>
    <property type="evidence" value="ECO:0007669"/>
    <property type="project" value="InterPro"/>
</dbReference>
<dbReference type="GO" id="GO:0008745">
    <property type="term" value="F:N-acetylmuramoyl-L-alanine amidase activity"/>
    <property type="evidence" value="ECO:0007669"/>
    <property type="project" value="InterPro"/>
</dbReference>
<dbReference type="InterPro" id="IPR032675">
    <property type="entry name" value="LRR_dom_sf"/>
</dbReference>
<dbReference type="PANTHER" id="PTHR24372">
    <property type="entry name" value="GLYCOPROTEIN HORMONE RECEPTOR"/>
    <property type="match status" value="1"/>
</dbReference>
<dbReference type="Gene3D" id="3.80.10.10">
    <property type="entry name" value="Ribonuclease Inhibitor"/>
    <property type="match status" value="3"/>
</dbReference>
<name>A0AA88YU92_PINIB</name>
<accession>A0AA88YU92</accession>
<dbReference type="SMART" id="SM00365">
    <property type="entry name" value="LRR_SD22"/>
    <property type="match status" value="9"/>
</dbReference>
<comment type="caution">
    <text evidence="10">The sequence shown here is derived from an EMBL/GenBank/DDBJ whole genome shotgun (WGS) entry which is preliminary data.</text>
</comment>
<feature type="domain" description="Peptidoglycan recognition protein family" evidence="9">
    <location>
        <begin position="414"/>
        <end position="552"/>
    </location>
</feature>
<dbReference type="Pfam" id="PF13855">
    <property type="entry name" value="LRR_8"/>
    <property type="match status" value="3"/>
</dbReference>
<evidence type="ECO:0000256" key="5">
    <source>
        <dbReference type="ARBA" id="ARBA00023040"/>
    </source>
</evidence>
<protein>
    <recommendedName>
        <fullName evidence="9">Peptidoglycan recognition protein family domain-containing protein</fullName>
    </recommendedName>
</protein>
<dbReference type="SMART" id="SM00701">
    <property type="entry name" value="PGRP"/>
    <property type="match status" value="1"/>
</dbReference>
<evidence type="ECO:0000256" key="6">
    <source>
        <dbReference type="ARBA" id="ARBA00023170"/>
    </source>
</evidence>
<organism evidence="10 11">
    <name type="scientific">Pinctada imbricata</name>
    <name type="common">Atlantic pearl-oyster</name>
    <name type="synonym">Pinctada martensii</name>
    <dbReference type="NCBI Taxonomy" id="66713"/>
    <lineage>
        <taxon>Eukaryota</taxon>
        <taxon>Metazoa</taxon>
        <taxon>Spiralia</taxon>
        <taxon>Lophotrochozoa</taxon>
        <taxon>Mollusca</taxon>
        <taxon>Bivalvia</taxon>
        <taxon>Autobranchia</taxon>
        <taxon>Pteriomorphia</taxon>
        <taxon>Pterioida</taxon>
        <taxon>Pterioidea</taxon>
        <taxon>Pteriidae</taxon>
        <taxon>Pinctada</taxon>
    </lineage>
</organism>
<dbReference type="EMBL" id="VSWD01000003">
    <property type="protein sequence ID" value="KAK3105642.1"/>
    <property type="molecule type" value="Genomic_DNA"/>
</dbReference>
<dbReference type="GO" id="GO:0005886">
    <property type="term" value="C:plasma membrane"/>
    <property type="evidence" value="ECO:0007669"/>
    <property type="project" value="UniProtKB-SubCell"/>
</dbReference>
<keyword evidence="8" id="KW-0812">Transmembrane</keyword>
<keyword evidence="6" id="KW-0675">Receptor</keyword>
<dbReference type="InterPro" id="IPR006619">
    <property type="entry name" value="PGRP_domain_met/bac"/>
</dbReference>
<feature type="transmembrane region" description="Helical" evidence="8">
    <location>
        <begin position="394"/>
        <end position="413"/>
    </location>
</feature>
<dbReference type="Gene3D" id="3.40.80.10">
    <property type="entry name" value="Peptidoglycan recognition protein-like"/>
    <property type="match status" value="1"/>
</dbReference>
<evidence type="ECO:0000256" key="3">
    <source>
        <dbReference type="ARBA" id="ARBA00022614"/>
    </source>
</evidence>
<gene>
    <name evidence="10" type="ORF">FSP39_002507</name>
</gene>
<dbReference type="InterPro" id="IPR036505">
    <property type="entry name" value="Amidase/PGRP_sf"/>
</dbReference>
<feature type="transmembrane region" description="Helical" evidence="8">
    <location>
        <begin position="353"/>
        <end position="373"/>
    </location>
</feature>